<sequence length="332" mass="36537">MNWKKIALGTMLTASLFTVTACTGGASQKTEEVRLTEVVRSIFYAPQYVALEKGYFKEAGLDVQLDTAWGGDKAMTRLLAGQVDVALIGAETTVYVDQQGASDAVVNFAQVTQRDGTFLVGREKVENFDWSMIKGKSLIGSRKGSMPEMVSEYLQKQKGIQPHVDNTIIQNITFDNQATAFASGTGDYFQAFEPGASVLEKAGQGHVLASFGQDGVKLPYTVYMAKSSYMKSHPETLQKFTDAVQKAQTFVDQSSPEQVADVIAPFFADVEKDILVNVVKRYKETDAWAKDPVIDQEEWNNLLTVMKDAGELKADIAYEKLVNTEYAAKAKQ</sequence>
<dbReference type="InterPro" id="IPR015168">
    <property type="entry name" value="SsuA/THI5"/>
</dbReference>
<protein>
    <submittedName>
        <fullName evidence="6">ABC transporter substrate-binding protein</fullName>
    </submittedName>
</protein>
<accession>A0ABT3X365</accession>
<dbReference type="EMBL" id="JAPMLT010000010">
    <property type="protein sequence ID" value="MCX7571349.1"/>
    <property type="molecule type" value="Genomic_DNA"/>
</dbReference>
<feature type="domain" description="SsuA/THI5-like" evidence="5">
    <location>
        <begin position="45"/>
        <end position="250"/>
    </location>
</feature>
<evidence type="ECO:0000256" key="4">
    <source>
        <dbReference type="SAM" id="SignalP"/>
    </source>
</evidence>
<dbReference type="Gene3D" id="3.40.190.10">
    <property type="entry name" value="Periplasmic binding protein-like II"/>
    <property type="match status" value="2"/>
</dbReference>
<dbReference type="Proteomes" id="UP001208017">
    <property type="component" value="Unassembled WGS sequence"/>
</dbReference>
<name>A0ABT3X365_9BACL</name>
<feature type="signal peptide" evidence="4">
    <location>
        <begin position="1"/>
        <end position="21"/>
    </location>
</feature>
<keyword evidence="7" id="KW-1185">Reference proteome</keyword>
<evidence type="ECO:0000256" key="2">
    <source>
        <dbReference type="ARBA" id="ARBA00010742"/>
    </source>
</evidence>
<evidence type="ECO:0000313" key="6">
    <source>
        <dbReference type="EMBL" id="MCX7571349.1"/>
    </source>
</evidence>
<dbReference type="PROSITE" id="PS51257">
    <property type="entry name" value="PROKAR_LIPOPROTEIN"/>
    <property type="match status" value="1"/>
</dbReference>
<dbReference type="RefSeq" id="WP_267152597.1">
    <property type="nucleotide sequence ID" value="NZ_JAPMLT010000010.1"/>
</dbReference>
<keyword evidence="3 4" id="KW-0732">Signal</keyword>
<evidence type="ECO:0000259" key="5">
    <source>
        <dbReference type="Pfam" id="PF09084"/>
    </source>
</evidence>
<organism evidence="6 7">
    <name type="scientific">Tumebacillus lacus</name>
    <dbReference type="NCBI Taxonomy" id="2995335"/>
    <lineage>
        <taxon>Bacteria</taxon>
        <taxon>Bacillati</taxon>
        <taxon>Bacillota</taxon>
        <taxon>Bacilli</taxon>
        <taxon>Bacillales</taxon>
        <taxon>Alicyclobacillaceae</taxon>
        <taxon>Tumebacillus</taxon>
    </lineage>
</organism>
<proteinExistence type="inferred from homology"/>
<dbReference type="Pfam" id="PF09084">
    <property type="entry name" value="NMT1"/>
    <property type="match status" value="1"/>
</dbReference>
<reference evidence="6 7" key="1">
    <citation type="submission" date="2022-11" db="EMBL/GenBank/DDBJ databases">
        <title>Study of microbial diversity in lake waters.</title>
        <authorList>
            <person name="Zhang J."/>
        </authorList>
    </citation>
    <scope>NUCLEOTIDE SEQUENCE [LARGE SCALE GENOMIC DNA]</scope>
    <source>
        <strain evidence="6 7">DT12</strain>
    </source>
</reference>
<evidence type="ECO:0000256" key="1">
    <source>
        <dbReference type="ARBA" id="ARBA00004418"/>
    </source>
</evidence>
<gene>
    <name evidence="6" type="ORF">OS242_15475</name>
</gene>
<dbReference type="PANTHER" id="PTHR30024">
    <property type="entry name" value="ALIPHATIC SULFONATES-BINDING PROTEIN-RELATED"/>
    <property type="match status" value="1"/>
</dbReference>
<feature type="chain" id="PRO_5046703911" evidence="4">
    <location>
        <begin position="22"/>
        <end position="332"/>
    </location>
</feature>
<evidence type="ECO:0000256" key="3">
    <source>
        <dbReference type="ARBA" id="ARBA00022729"/>
    </source>
</evidence>
<evidence type="ECO:0000313" key="7">
    <source>
        <dbReference type="Proteomes" id="UP001208017"/>
    </source>
</evidence>
<dbReference type="PANTHER" id="PTHR30024:SF47">
    <property type="entry name" value="TAURINE-BINDING PERIPLASMIC PROTEIN"/>
    <property type="match status" value="1"/>
</dbReference>
<comment type="subcellular location">
    <subcellularLocation>
        <location evidence="1">Periplasm</location>
    </subcellularLocation>
</comment>
<dbReference type="SUPFAM" id="SSF53850">
    <property type="entry name" value="Periplasmic binding protein-like II"/>
    <property type="match status" value="1"/>
</dbReference>
<comment type="similarity">
    <text evidence="2">Belongs to the bacterial solute-binding protein SsuA/TauA family.</text>
</comment>
<comment type="caution">
    <text evidence="6">The sequence shown here is derived from an EMBL/GenBank/DDBJ whole genome shotgun (WGS) entry which is preliminary data.</text>
</comment>